<feature type="non-terminal residue" evidence="1">
    <location>
        <position position="309"/>
    </location>
</feature>
<gene>
    <name evidence="1" type="ORF">FOZ62_008088</name>
</gene>
<proteinExistence type="predicted"/>
<name>A0A7J6R827_PEROL</name>
<dbReference type="SUPFAM" id="SSF52047">
    <property type="entry name" value="RNI-like"/>
    <property type="match status" value="1"/>
</dbReference>
<organism evidence="1 2">
    <name type="scientific">Perkinsus olseni</name>
    <name type="common">Perkinsus atlanticus</name>
    <dbReference type="NCBI Taxonomy" id="32597"/>
    <lineage>
        <taxon>Eukaryota</taxon>
        <taxon>Sar</taxon>
        <taxon>Alveolata</taxon>
        <taxon>Perkinsozoa</taxon>
        <taxon>Perkinsea</taxon>
        <taxon>Perkinsida</taxon>
        <taxon>Perkinsidae</taxon>
        <taxon>Perkinsus</taxon>
    </lineage>
</organism>
<dbReference type="Proteomes" id="UP000574390">
    <property type="component" value="Unassembled WGS sequence"/>
</dbReference>
<protein>
    <submittedName>
        <fullName evidence="1">Uncharacterized protein</fullName>
    </submittedName>
</protein>
<dbReference type="Gene3D" id="3.80.10.10">
    <property type="entry name" value="Ribonuclease Inhibitor"/>
    <property type="match status" value="1"/>
</dbReference>
<feature type="non-terminal residue" evidence="1">
    <location>
        <position position="1"/>
    </location>
</feature>
<reference evidence="1 2" key="1">
    <citation type="submission" date="2020-04" db="EMBL/GenBank/DDBJ databases">
        <title>Perkinsus olseni comparative genomics.</title>
        <authorList>
            <person name="Bogema D.R."/>
        </authorList>
    </citation>
    <scope>NUCLEOTIDE SEQUENCE [LARGE SCALE GENOMIC DNA]</scope>
    <source>
        <strain evidence="1">ATCC PRA-205</strain>
    </source>
</reference>
<comment type="caution">
    <text evidence="1">The sequence shown here is derived from an EMBL/GenBank/DDBJ whole genome shotgun (WGS) entry which is preliminary data.</text>
</comment>
<dbReference type="AlphaFoldDB" id="A0A7J6R827"/>
<accession>A0A7J6R827</accession>
<dbReference type="EMBL" id="JABANM010024075">
    <property type="protein sequence ID" value="KAF4716825.1"/>
    <property type="molecule type" value="Genomic_DNA"/>
</dbReference>
<evidence type="ECO:0000313" key="2">
    <source>
        <dbReference type="Proteomes" id="UP000574390"/>
    </source>
</evidence>
<dbReference type="InterPro" id="IPR032675">
    <property type="entry name" value="LRR_dom_sf"/>
</dbReference>
<evidence type="ECO:0000313" key="1">
    <source>
        <dbReference type="EMBL" id="KAF4716825.1"/>
    </source>
</evidence>
<sequence length="309" mass="34020">TYYVNRWTKEMQLIRPRVPLPSALCRFVIRGLDFAGMSKDRTLGSNVIEGLRRMIVTGLPEKDVMTVRVWIEGLEPDDAKQERNRDPTACQVTIRVRAKHITGGEVEARVRQLVESETFQSGVIDMLYNSPNLAKMLPNREEGHQLHWGGLEVWTDESYADSPGDEGYDAQAAGTDGDVLKSGVPRLGTNSEGVREAIQEAAELHHRSPTNMSVRWLGKDIGDTPVLKLCSSLSGKAVPILEVNLWKAGVTDVGAVVLAEAMSNDLLINLRSLNLEDNLLTVAGCTELFSMLPHCPALEELAMSSNSVE</sequence>